<proteinExistence type="predicted"/>
<dbReference type="PROSITE" id="PS50294">
    <property type="entry name" value="WD_REPEATS_REGION"/>
    <property type="match status" value="1"/>
</dbReference>
<dbReference type="PROSITE" id="PS50082">
    <property type="entry name" value="WD_REPEATS_2"/>
    <property type="match status" value="1"/>
</dbReference>
<dbReference type="EMBL" id="GL348718">
    <property type="protein sequence ID" value="EFH48874.1"/>
    <property type="molecule type" value="Genomic_DNA"/>
</dbReference>
<dbReference type="AlphaFoldDB" id="D7M087"/>
<dbReference type="SUPFAM" id="SSF50978">
    <property type="entry name" value="WD40 repeat-like"/>
    <property type="match status" value="1"/>
</dbReference>
<feature type="region of interest" description="Disordered" evidence="2">
    <location>
        <begin position="1"/>
        <end position="20"/>
    </location>
</feature>
<keyword evidence="1" id="KW-0853">WD repeat</keyword>
<evidence type="ECO:0000256" key="2">
    <source>
        <dbReference type="SAM" id="MobiDB-lite"/>
    </source>
</evidence>
<dbReference type="STRING" id="81972.D7M087"/>
<evidence type="ECO:0000313" key="3">
    <source>
        <dbReference type="EMBL" id="EFH48874.1"/>
    </source>
</evidence>
<dbReference type="OrthoDB" id="538223at2759"/>
<evidence type="ECO:0000313" key="4">
    <source>
        <dbReference type="Proteomes" id="UP000008694"/>
    </source>
</evidence>
<dbReference type="Gramene" id="Al_scaffold_0006_3359">
    <property type="protein sequence ID" value="Al_scaffold_0006_3359"/>
    <property type="gene ID" value="Al_scaffold_0006_3359"/>
</dbReference>
<dbReference type="SMART" id="SM00320">
    <property type="entry name" value="WD40"/>
    <property type="match status" value="5"/>
</dbReference>
<dbReference type="KEGG" id="aly:9310784"/>
<feature type="repeat" description="WD" evidence="1">
    <location>
        <begin position="127"/>
        <end position="167"/>
    </location>
</feature>
<dbReference type="InterPro" id="IPR001680">
    <property type="entry name" value="WD40_rpt"/>
</dbReference>
<dbReference type="InterPro" id="IPR015943">
    <property type="entry name" value="WD40/YVTN_repeat-like_dom_sf"/>
</dbReference>
<dbReference type="InterPro" id="IPR036322">
    <property type="entry name" value="WD40_repeat_dom_sf"/>
</dbReference>
<dbReference type="eggNOG" id="KOG0275">
    <property type="taxonomic scope" value="Eukaryota"/>
</dbReference>
<dbReference type="Proteomes" id="UP000008694">
    <property type="component" value="Unassembled WGS sequence"/>
</dbReference>
<organism evidence="4">
    <name type="scientific">Arabidopsis lyrata subsp. lyrata</name>
    <name type="common">Lyre-leaved rock-cress</name>
    <dbReference type="NCBI Taxonomy" id="81972"/>
    <lineage>
        <taxon>Eukaryota</taxon>
        <taxon>Viridiplantae</taxon>
        <taxon>Streptophyta</taxon>
        <taxon>Embryophyta</taxon>
        <taxon>Tracheophyta</taxon>
        <taxon>Spermatophyta</taxon>
        <taxon>Magnoliopsida</taxon>
        <taxon>eudicotyledons</taxon>
        <taxon>Gunneridae</taxon>
        <taxon>Pentapetalae</taxon>
        <taxon>rosids</taxon>
        <taxon>malvids</taxon>
        <taxon>Brassicales</taxon>
        <taxon>Brassicaceae</taxon>
        <taxon>Camelineae</taxon>
        <taxon>Arabidopsis</taxon>
    </lineage>
</organism>
<name>D7M087_ARALL</name>
<dbReference type="GO" id="GO:0000398">
    <property type="term" value="P:mRNA splicing, via spliceosome"/>
    <property type="evidence" value="ECO:0007669"/>
    <property type="project" value="InterPro"/>
</dbReference>
<dbReference type="InterPro" id="IPR045184">
    <property type="entry name" value="SMU1"/>
</dbReference>
<dbReference type="PANTHER" id="PTHR22848">
    <property type="entry name" value="WD40 REPEAT PROTEIN"/>
    <property type="match status" value="1"/>
</dbReference>
<reference evidence="4" key="1">
    <citation type="journal article" date="2011" name="Nat. Genet.">
        <title>The Arabidopsis lyrata genome sequence and the basis of rapid genome size change.</title>
        <authorList>
            <person name="Hu T.T."/>
            <person name="Pattyn P."/>
            <person name="Bakker E.G."/>
            <person name="Cao J."/>
            <person name="Cheng J.-F."/>
            <person name="Clark R.M."/>
            <person name="Fahlgren N."/>
            <person name="Fawcett J.A."/>
            <person name="Grimwood J."/>
            <person name="Gundlach H."/>
            <person name="Haberer G."/>
            <person name="Hollister J.D."/>
            <person name="Ossowski S."/>
            <person name="Ottilar R.P."/>
            <person name="Salamov A.A."/>
            <person name="Schneeberger K."/>
            <person name="Spannagl M."/>
            <person name="Wang X."/>
            <person name="Yang L."/>
            <person name="Nasrallah M.E."/>
            <person name="Bergelson J."/>
            <person name="Carrington J.C."/>
            <person name="Gaut B.S."/>
            <person name="Schmutz J."/>
            <person name="Mayer K.F.X."/>
            <person name="Van de Peer Y."/>
            <person name="Grigoriev I.V."/>
            <person name="Nordborg M."/>
            <person name="Weigel D."/>
            <person name="Guo Y.-L."/>
        </authorList>
    </citation>
    <scope>NUCLEOTIDE SEQUENCE [LARGE SCALE GENOMIC DNA]</scope>
    <source>
        <strain evidence="4">cv. MN47</strain>
    </source>
</reference>
<sequence length="265" mass="29404">IGANTQMRKRRKSRGVKKEQETQIVAATACARFSPDGMHLASCCSFDAFIKIWDYSTGILKMSFQDQTEDDHLLCIEFSQDSKRLASGSKNGNIKLYNTITRELLSSSLDHKARIHDLGTLEMTKEFSGHSDSVNCAIYFSTDRILTASQDCTVKVWDPKTTTCLMTIEPALSLNKKRAPVNSIHMLPTELGKVLVCSKTSSLSIIDCFQGKLVRTLTSKVQGSAFIAACVSQKGNFIYAVGEDGMVYCFDYKTGELKHRLEVKG</sequence>
<feature type="non-terminal residue" evidence="3">
    <location>
        <position position="1"/>
    </location>
</feature>
<gene>
    <name evidence="3" type="ORF">ARALYDRAFT_663294</name>
</gene>
<accession>D7M087</accession>
<dbReference type="Pfam" id="PF00400">
    <property type="entry name" value="WD40"/>
    <property type="match status" value="3"/>
</dbReference>
<feature type="non-terminal residue" evidence="3">
    <location>
        <position position="265"/>
    </location>
</feature>
<evidence type="ECO:0000256" key="1">
    <source>
        <dbReference type="PROSITE-ProRule" id="PRU00221"/>
    </source>
</evidence>
<protein>
    <submittedName>
        <fullName evidence="3">Predicted protein</fullName>
    </submittedName>
</protein>
<dbReference type="Gene3D" id="2.130.10.10">
    <property type="entry name" value="YVTN repeat-like/Quinoprotein amine dehydrogenase"/>
    <property type="match status" value="3"/>
</dbReference>
<keyword evidence="4" id="KW-1185">Reference proteome</keyword>
<dbReference type="HOGENOM" id="CLU_000288_57_38_1"/>